<reference evidence="1 2" key="1">
    <citation type="journal article" date="2016" name="Nat. Commun.">
        <title>Thousands of microbial genomes shed light on interconnected biogeochemical processes in an aquifer system.</title>
        <authorList>
            <person name="Anantharaman K."/>
            <person name="Brown C.T."/>
            <person name="Hug L.A."/>
            <person name="Sharon I."/>
            <person name="Castelle C.J."/>
            <person name="Probst A.J."/>
            <person name="Thomas B.C."/>
            <person name="Singh A."/>
            <person name="Wilkins M.J."/>
            <person name="Karaoz U."/>
            <person name="Brodie E.L."/>
            <person name="Williams K.H."/>
            <person name="Hubbard S.S."/>
            <person name="Banfield J.F."/>
        </authorList>
    </citation>
    <scope>NUCLEOTIDE SEQUENCE [LARGE SCALE GENOMIC DNA]</scope>
</reference>
<evidence type="ECO:0000313" key="2">
    <source>
        <dbReference type="Proteomes" id="UP000178082"/>
    </source>
</evidence>
<sequence>MLSLFRTKKSLLKKKKYLDAERLLRHARNSEAFKVQPTLFEEKKVASEMVKSGEIDYEAVKKKALDFIFDKNWKIRNIGVKLFGEIRCKDGVQSLCNMLSDRKEIGFIRRNSAKALGMIGLNTQNAIEALSESVNDNYWEIRTEAIKSLGLLAGKKSEIEAILLTRLLGKNFHNELSGNEKTRINFREKNFEVREAIAENMGRVGVSKNAVLALKYLLKDDIWMVRAKALRSLSLMMGNDNEEFRKITSGVDLTCESFVPVFPLKEVFSEIVVNNRVKK</sequence>
<dbReference type="Pfam" id="PF13646">
    <property type="entry name" value="HEAT_2"/>
    <property type="match status" value="1"/>
</dbReference>
<gene>
    <name evidence="1" type="ORF">A3G31_10395</name>
</gene>
<organism evidence="1 2">
    <name type="scientific">Candidatus Schekmanbacteria bacterium RIFCSPLOWO2_12_FULL_38_15</name>
    <dbReference type="NCBI Taxonomy" id="1817883"/>
    <lineage>
        <taxon>Bacteria</taxon>
        <taxon>Candidatus Schekmaniibacteriota</taxon>
    </lineage>
</organism>
<name>A0A1F7SLA8_9BACT</name>
<protein>
    <recommendedName>
        <fullName evidence="3">HEAT repeat domain-containing protein</fullName>
    </recommendedName>
</protein>
<proteinExistence type="predicted"/>
<dbReference type="InterPro" id="IPR011989">
    <property type="entry name" value="ARM-like"/>
</dbReference>
<evidence type="ECO:0008006" key="3">
    <source>
        <dbReference type="Google" id="ProtNLM"/>
    </source>
</evidence>
<evidence type="ECO:0000313" key="1">
    <source>
        <dbReference type="EMBL" id="OGL54555.1"/>
    </source>
</evidence>
<dbReference type="GO" id="GO:0016491">
    <property type="term" value="F:oxidoreductase activity"/>
    <property type="evidence" value="ECO:0007669"/>
    <property type="project" value="TreeGrafter"/>
</dbReference>
<dbReference type="AlphaFoldDB" id="A0A1F7SLA8"/>
<dbReference type="PANTHER" id="PTHR12697:SF5">
    <property type="entry name" value="DEOXYHYPUSINE HYDROXYLASE"/>
    <property type="match status" value="1"/>
</dbReference>
<dbReference type="PANTHER" id="PTHR12697">
    <property type="entry name" value="PBS LYASE HEAT-LIKE PROTEIN"/>
    <property type="match status" value="1"/>
</dbReference>
<dbReference type="EMBL" id="MGDI01000011">
    <property type="protein sequence ID" value="OGL54555.1"/>
    <property type="molecule type" value="Genomic_DNA"/>
</dbReference>
<dbReference type="SUPFAM" id="SSF48371">
    <property type="entry name" value="ARM repeat"/>
    <property type="match status" value="1"/>
</dbReference>
<comment type="caution">
    <text evidence="1">The sequence shown here is derived from an EMBL/GenBank/DDBJ whole genome shotgun (WGS) entry which is preliminary data.</text>
</comment>
<accession>A0A1F7SLA8</accession>
<dbReference type="Proteomes" id="UP000178082">
    <property type="component" value="Unassembled WGS sequence"/>
</dbReference>
<dbReference type="Gene3D" id="1.25.10.10">
    <property type="entry name" value="Leucine-rich Repeat Variant"/>
    <property type="match status" value="2"/>
</dbReference>
<dbReference type="InterPro" id="IPR016024">
    <property type="entry name" value="ARM-type_fold"/>
</dbReference>
<dbReference type="STRING" id="1817883.A3G31_10395"/>